<protein>
    <submittedName>
        <fullName evidence="1">Aspartyl-phosphate phosphatase Spo0E family protein</fullName>
    </submittedName>
</protein>
<dbReference type="InterPro" id="IPR037208">
    <property type="entry name" value="Spo0E-like_sf"/>
</dbReference>
<proteinExistence type="predicted"/>
<sequence>MITVALHITIRRYEKHDGLIEKIESIRLELMKAANEKKSFTDDTVVRFSQELDFYPLL</sequence>
<dbReference type="Pfam" id="PF09388">
    <property type="entry name" value="SpoOE-like"/>
    <property type="match status" value="1"/>
</dbReference>
<evidence type="ECO:0000313" key="2">
    <source>
        <dbReference type="Proteomes" id="UP001199916"/>
    </source>
</evidence>
<dbReference type="Gene3D" id="4.10.280.10">
    <property type="entry name" value="Helix-loop-helix DNA-binding domain"/>
    <property type="match status" value="1"/>
</dbReference>
<dbReference type="RefSeq" id="WP_233698737.1">
    <property type="nucleotide sequence ID" value="NZ_JAJNBZ010000032.1"/>
</dbReference>
<dbReference type="InterPro" id="IPR018540">
    <property type="entry name" value="Spo0E-like"/>
</dbReference>
<dbReference type="EMBL" id="JAJNBZ010000032">
    <property type="protein sequence ID" value="MCE5172652.1"/>
    <property type="molecule type" value="Genomic_DNA"/>
</dbReference>
<gene>
    <name evidence="1" type="ORF">LQV63_25615</name>
</gene>
<name>A0ABS8YM73_9BACL</name>
<evidence type="ECO:0000313" key="1">
    <source>
        <dbReference type="EMBL" id="MCE5172652.1"/>
    </source>
</evidence>
<reference evidence="1 2" key="1">
    <citation type="submission" date="2021-11" db="EMBL/GenBank/DDBJ databases">
        <title>Draft genome sequence of Paenibacillus profundus YoMME, a new Gram-positive bacteria with exoelectrogenic properties.</title>
        <authorList>
            <person name="Hubenova Y."/>
            <person name="Hubenova E."/>
            <person name="Manasiev Y."/>
            <person name="Peykov S."/>
            <person name="Mitov M."/>
        </authorList>
    </citation>
    <scope>NUCLEOTIDE SEQUENCE [LARGE SCALE GENOMIC DNA]</scope>
    <source>
        <strain evidence="1 2">YoMME</strain>
    </source>
</reference>
<comment type="caution">
    <text evidence="1">The sequence shown here is derived from an EMBL/GenBank/DDBJ whole genome shotgun (WGS) entry which is preliminary data.</text>
</comment>
<dbReference type="InterPro" id="IPR036638">
    <property type="entry name" value="HLH_DNA-bd_sf"/>
</dbReference>
<accession>A0ABS8YM73</accession>
<dbReference type="SUPFAM" id="SSF140500">
    <property type="entry name" value="BAS1536-like"/>
    <property type="match status" value="1"/>
</dbReference>
<keyword evidence="2" id="KW-1185">Reference proteome</keyword>
<organism evidence="1 2">
    <name type="scientific">Paenibacillus profundus</name>
    <dbReference type="NCBI Taxonomy" id="1173085"/>
    <lineage>
        <taxon>Bacteria</taxon>
        <taxon>Bacillati</taxon>
        <taxon>Bacillota</taxon>
        <taxon>Bacilli</taxon>
        <taxon>Bacillales</taxon>
        <taxon>Paenibacillaceae</taxon>
        <taxon>Paenibacillus</taxon>
    </lineage>
</organism>
<dbReference type="Proteomes" id="UP001199916">
    <property type="component" value="Unassembled WGS sequence"/>
</dbReference>